<evidence type="ECO:0000256" key="1">
    <source>
        <dbReference type="ARBA" id="ARBA00004123"/>
    </source>
</evidence>
<dbReference type="InterPro" id="IPR007219">
    <property type="entry name" value="XnlR_reg_dom"/>
</dbReference>
<evidence type="ECO:0000256" key="2">
    <source>
        <dbReference type="ARBA" id="ARBA00022723"/>
    </source>
</evidence>
<proteinExistence type="predicted"/>
<keyword evidence="2" id="KW-0479">Metal-binding</keyword>
<comment type="subcellular location">
    <subcellularLocation>
        <location evidence="1">Nucleus</location>
    </subcellularLocation>
</comment>
<dbReference type="AlphaFoldDB" id="A0AAX6MX85"/>
<feature type="compositionally biased region" description="Polar residues" evidence="4">
    <location>
        <begin position="1"/>
        <end position="10"/>
    </location>
</feature>
<gene>
    <name evidence="6" type="ORF">Daesc_002399</name>
</gene>
<dbReference type="GO" id="GO:0005634">
    <property type="term" value="C:nucleus"/>
    <property type="evidence" value="ECO:0007669"/>
    <property type="project" value="UniProtKB-SubCell"/>
</dbReference>
<evidence type="ECO:0000313" key="6">
    <source>
        <dbReference type="EMBL" id="KAK6957114.1"/>
    </source>
</evidence>
<dbReference type="InterPro" id="IPR001138">
    <property type="entry name" value="Zn2Cys6_DnaBD"/>
</dbReference>
<dbReference type="Pfam" id="PF00172">
    <property type="entry name" value="Zn_clus"/>
    <property type="match status" value="1"/>
</dbReference>
<dbReference type="CDD" id="cd12148">
    <property type="entry name" value="fungal_TF_MHR"/>
    <property type="match status" value="1"/>
</dbReference>
<dbReference type="GO" id="GO:0008270">
    <property type="term" value="F:zinc ion binding"/>
    <property type="evidence" value="ECO:0007669"/>
    <property type="project" value="InterPro"/>
</dbReference>
<comment type="caution">
    <text evidence="6">The sequence shown here is derived from an EMBL/GenBank/DDBJ whole genome shotgun (WGS) entry which is preliminary data.</text>
</comment>
<evidence type="ECO:0000259" key="5">
    <source>
        <dbReference type="PROSITE" id="PS50048"/>
    </source>
</evidence>
<dbReference type="Gene3D" id="4.10.240.10">
    <property type="entry name" value="Zn(2)-C6 fungal-type DNA-binding domain"/>
    <property type="match status" value="1"/>
</dbReference>
<sequence length="715" mass="79833">MSTPISQVSDSADLRGRRAGKPGVSIPQLSCELCRKRKVKCDKLNPCTNCVKADVVCVPIHRKRLPRGRHTHPRSFATLNTGDELMSRIRNLEALASNMNDLKVSSTKPGPANSTSPDVGVDTENNAGWQFWAQIADEVEGLRDIVGAPSDDEDSVRSTPNSTFSSNLRVIGIGSSTHSGLPTTNSHLKGPIVTAQLCDIYLHQVDPIIKVLHRPSLSKFMQQGNRYLGYGTNHISPACLSSAVCYSAAASMTEQQCQQLFNIRKPTLTAEYRAACEAAFESSELLTTNDITVLQAFVLYLIARRTEDSSRAVWAMTALAVRIAKALFIHPGRGESFFDRQMRLRLWFTMCLLDLQGSFDQATEPLIAVDAIPSDFPINVNDSEFDIDTPGELQSRDGLTDMTFALVTYYSQLSGRLLNFNSKEADRLSWEERERHAFLFQQKILDLLKFCDPESSPYAWFTFHEAQSLVASMRLAALRPLHRITNQPAPRGKRPGILNDALITLEKVHLIQTDSRGEGFRWYVVVQWHALASAIAECYVGSDIATLQHAWPIVERAFGHHRQDIESCRRGMLKRPLERLMMRARERINSLLGHPAFPQRSQQPLFSTDQAIYPECGPSNAPATNIDSNPIDFSLTQLGPQMPLDYDFSGANMFPPFDNSPMANPSMLPWSVPQNPHTRGPDTHNVSEGSSGSFEDVSWKTWEEFVSELSFNDFT</sequence>
<evidence type="ECO:0000256" key="4">
    <source>
        <dbReference type="SAM" id="MobiDB-lite"/>
    </source>
</evidence>
<dbReference type="Proteomes" id="UP001369815">
    <property type="component" value="Unassembled WGS sequence"/>
</dbReference>
<keyword evidence="3" id="KW-0539">Nucleus</keyword>
<dbReference type="SUPFAM" id="SSF57701">
    <property type="entry name" value="Zn2/Cys6 DNA-binding domain"/>
    <property type="match status" value="1"/>
</dbReference>
<dbReference type="SMART" id="SM00066">
    <property type="entry name" value="GAL4"/>
    <property type="match status" value="1"/>
</dbReference>
<organism evidence="6 7">
    <name type="scientific">Daldinia eschscholtzii</name>
    <dbReference type="NCBI Taxonomy" id="292717"/>
    <lineage>
        <taxon>Eukaryota</taxon>
        <taxon>Fungi</taxon>
        <taxon>Dikarya</taxon>
        <taxon>Ascomycota</taxon>
        <taxon>Pezizomycotina</taxon>
        <taxon>Sordariomycetes</taxon>
        <taxon>Xylariomycetidae</taxon>
        <taxon>Xylariales</taxon>
        <taxon>Hypoxylaceae</taxon>
        <taxon>Daldinia</taxon>
    </lineage>
</organism>
<dbReference type="GO" id="GO:0000981">
    <property type="term" value="F:DNA-binding transcription factor activity, RNA polymerase II-specific"/>
    <property type="evidence" value="ECO:0007669"/>
    <property type="project" value="InterPro"/>
</dbReference>
<dbReference type="PANTHER" id="PTHR31001:SF50">
    <property type="entry name" value="ZN(II)2CYS6 TRANSCRIPTION FACTOR (EUROFUNG)"/>
    <property type="match status" value="1"/>
</dbReference>
<dbReference type="PANTHER" id="PTHR31001">
    <property type="entry name" value="UNCHARACTERIZED TRANSCRIPTIONAL REGULATORY PROTEIN"/>
    <property type="match status" value="1"/>
</dbReference>
<feature type="domain" description="Zn(2)-C6 fungal-type" evidence="5">
    <location>
        <begin position="30"/>
        <end position="58"/>
    </location>
</feature>
<protein>
    <recommendedName>
        <fullName evidence="5">Zn(2)-C6 fungal-type domain-containing protein</fullName>
    </recommendedName>
</protein>
<dbReference type="InterPro" id="IPR036864">
    <property type="entry name" value="Zn2-C6_fun-type_DNA-bd_sf"/>
</dbReference>
<accession>A0AAX6MX85</accession>
<dbReference type="PROSITE" id="PS00463">
    <property type="entry name" value="ZN2_CY6_FUNGAL_1"/>
    <property type="match status" value="1"/>
</dbReference>
<dbReference type="GO" id="GO:0003677">
    <property type="term" value="F:DNA binding"/>
    <property type="evidence" value="ECO:0007669"/>
    <property type="project" value="InterPro"/>
</dbReference>
<feature type="region of interest" description="Disordered" evidence="4">
    <location>
        <begin position="1"/>
        <end position="23"/>
    </location>
</feature>
<feature type="compositionally biased region" description="Polar residues" evidence="4">
    <location>
        <begin position="684"/>
        <end position="693"/>
    </location>
</feature>
<dbReference type="Pfam" id="PF04082">
    <property type="entry name" value="Fungal_trans"/>
    <property type="match status" value="1"/>
</dbReference>
<dbReference type="PROSITE" id="PS50048">
    <property type="entry name" value="ZN2_CY6_FUNGAL_2"/>
    <property type="match status" value="1"/>
</dbReference>
<keyword evidence="7" id="KW-1185">Reference proteome</keyword>
<evidence type="ECO:0000256" key="3">
    <source>
        <dbReference type="ARBA" id="ARBA00023242"/>
    </source>
</evidence>
<dbReference type="InterPro" id="IPR050613">
    <property type="entry name" value="Sec_Metabolite_Reg"/>
</dbReference>
<evidence type="ECO:0000313" key="7">
    <source>
        <dbReference type="Proteomes" id="UP001369815"/>
    </source>
</evidence>
<dbReference type="EMBL" id="JBANMG010000002">
    <property type="protein sequence ID" value="KAK6957114.1"/>
    <property type="molecule type" value="Genomic_DNA"/>
</dbReference>
<dbReference type="GO" id="GO:0006351">
    <property type="term" value="P:DNA-templated transcription"/>
    <property type="evidence" value="ECO:0007669"/>
    <property type="project" value="InterPro"/>
</dbReference>
<name>A0AAX6MX85_9PEZI</name>
<dbReference type="CDD" id="cd00067">
    <property type="entry name" value="GAL4"/>
    <property type="match status" value="1"/>
</dbReference>
<reference evidence="6 7" key="1">
    <citation type="journal article" date="2024" name="Front Chem Biol">
        <title>Unveiling the potential of Daldinia eschscholtzii MFLUCC 19-0629 through bioactivity and bioinformatics studies for enhanced sustainable agriculture production.</title>
        <authorList>
            <person name="Brooks S."/>
            <person name="Weaver J.A."/>
            <person name="Klomchit A."/>
            <person name="Alharthi S.A."/>
            <person name="Onlamun T."/>
            <person name="Nurani R."/>
            <person name="Vong T.K."/>
            <person name="Alberti F."/>
            <person name="Greco C."/>
        </authorList>
    </citation>
    <scope>NUCLEOTIDE SEQUENCE [LARGE SCALE GENOMIC DNA]</scope>
    <source>
        <strain evidence="6">MFLUCC 19-0629</strain>
    </source>
</reference>
<feature type="region of interest" description="Disordered" evidence="4">
    <location>
        <begin position="672"/>
        <end position="693"/>
    </location>
</feature>